<dbReference type="InterPro" id="IPR032675">
    <property type="entry name" value="LRR_dom_sf"/>
</dbReference>
<comment type="caution">
    <text evidence="2">The sequence shown here is derived from an EMBL/GenBank/DDBJ whole genome shotgun (WGS) entry which is preliminary data.</text>
</comment>
<feature type="region of interest" description="Disordered" evidence="1">
    <location>
        <begin position="324"/>
        <end position="362"/>
    </location>
</feature>
<organism evidence="2 3">
    <name type="scientific">Seminavis robusta</name>
    <dbReference type="NCBI Taxonomy" id="568900"/>
    <lineage>
        <taxon>Eukaryota</taxon>
        <taxon>Sar</taxon>
        <taxon>Stramenopiles</taxon>
        <taxon>Ochrophyta</taxon>
        <taxon>Bacillariophyta</taxon>
        <taxon>Bacillariophyceae</taxon>
        <taxon>Bacillariophycidae</taxon>
        <taxon>Naviculales</taxon>
        <taxon>Naviculaceae</taxon>
        <taxon>Seminavis</taxon>
    </lineage>
</organism>
<feature type="compositionally biased region" description="Low complexity" evidence="1">
    <location>
        <begin position="139"/>
        <end position="159"/>
    </location>
</feature>
<name>A0A9N8DM43_9STRA</name>
<dbReference type="EMBL" id="CAICTM010000233">
    <property type="protein sequence ID" value="CAB9505518.1"/>
    <property type="molecule type" value="Genomic_DNA"/>
</dbReference>
<feature type="compositionally biased region" description="Polar residues" evidence="1">
    <location>
        <begin position="556"/>
        <end position="568"/>
    </location>
</feature>
<evidence type="ECO:0000256" key="1">
    <source>
        <dbReference type="SAM" id="MobiDB-lite"/>
    </source>
</evidence>
<feature type="compositionally biased region" description="Polar residues" evidence="1">
    <location>
        <begin position="346"/>
        <end position="360"/>
    </location>
</feature>
<feature type="region of interest" description="Disordered" evidence="1">
    <location>
        <begin position="400"/>
        <end position="722"/>
    </location>
</feature>
<feature type="compositionally biased region" description="Polar residues" evidence="1">
    <location>
        <begin position="681"/>
        <end position="690"/>
    </location>
</feature>
<dbReference type="SUPFAM" id="SSF52047">
    <property type="entry name" value="RNI-like"/>
    <property type="match status" value="1"/>
</dbReference>
<dbReference type="Proteomes" id="UP001153069">
    <property type="component" value="Unassembled WGS sequence"/>
</dbReference>
<feature type="compositionally biased region" description="Low complexity" evidence="1">
    <location>
        <begin position="467"/>
        <end position="476"/>
    </location>
</feature>
<feature type="compositionally biased region" description="Polar residues" evidence="1">
    <location>
        <begin position="660"/>
        <end position="673"/>
    </location>
</feature>
<feature type="region of interest" description="Disordered" evidence="1">
    <location>
        <begin position="753"/>
        <end position="814"/>
    </location>
</feature>
<feature type="compositionally biased region" description="Basic residues" evidence="1">
    <location>
        <begin position="538"/>
        <end position="547"/>
    </location>
</feature>
<evidence type="ECO:0000313" key="2">
    <source>
        <dbReference type="EMBL" id="CAB9505518.1"/>
    </source>
</evidence>
<reference evidence="2" key="1">
    <citation type="submission" date="2020-06" db="EMBL/GenBank/DDBJ databases">
        <authorList>
            <consortium name="Plant Systems Biology data submission"/>
        </authorList>
    </citation>
    <scope>NUCLEOTIDE SEQUENCE</scope>
    <source>
        <strain evidence="2">D6</strain>
    </source>
</reference>
<evidence type="ECO:0000313" key="3">
    <source>
        <dbReference type="Proteomes" id="UP001153069"/>
    </source>
</evidence>
<accession>A0A9N8DM43</accession>
<sequence length="851" mass="92875">MSIKLLSERLLKNDETLTWLSLTNNEIGTPLPELTQALLRNNTLRKVSCHAGFLGSLAEEDLALLLETLSQLSHLQDVWLALPTRQAWRSSSVLKTILGSPKMVALQKLTLRGMDDNGCQVLSEALLTPGCSLTDLQIRGTTSSSSPNNSNGNNNAPSRATKKGILDIAEMIKVNRTLERLDLCYKGLDMESCQAMAQALEINQKLQKLDLSIPTSNNPQRDARGKASLSGGMKALAQSMRKNFSLVHLNTPAEGDSKTMMDLFTKLNRTGVRALMRNATAGHTGLEDVLEVLQDNNKDITPLYEILALHPALWDPAKANVKGLASNEQETQGVSVKRKKDCDNAHNPSDTKQGPSNWNNKKLKPVMARWDVEKISTQEREKVKNFKRWTPTIVDHPVVVVQPRPRSARRGREPVESANATAEPSSSAPVVDTVAKPVVGETPESEKAPAKKQSALPPTETREAKSSPDTPSPSSSQMKKRPANGSKKISGFSLSAKKQPAARQTGKSCARSSRKPKSSPDTRPVHVADPGPQPTKRPANKVKRKTRWLSARKQSDAQQTQGNDNANQFGEPKSPPNSPLVDPGSQSTTRRTNSSKKKSGLWSARKQPVAQQIPGRSRVDHSWKLKAPPDQVSSVPVVRRGSQMSKRAMAEVREDDDSYNENSKSQKTPTASEAQAPAFTSPVTTASFFNPPSDHARASFPPPNSASDERTPGVDEPLLNNYKPSKGFGNEFYVADAGADDLFDSELDTTFLPRSAWSRLKPPKKRAGLKDPGDLELISESETSESSRSERSTVAQMSSRTRRVPVAKMTRDTSDNASTLTAITGAVAGVAKKGTSWFRHLVNDGNNLQHE</sequence>
<keyword evidence="3" id="KW-1185">Reference proteome</keyword>
<feature type="region of interest" description="Disordered" evidence="1">
    <location>
        <begin position="138"/>
        <end position="160"/>
    </location>
</feature>
<protein>
    <submittedName>
        <fullName evidence="2">Uncharacterized protein</fullName>
    </submittedName>
</protein>
<gene>
    <name evidence="2" type="ORF">SEMRO_234_G094370.2</name>
</gene>
<proteinExistence type="predicted"/>
<dbReference type="AlphaFoldDB" id="A0A9N8DM43"/>
<dbReference type="Gene3D" id="3.80.10.10">
    <property type="entry name" value="Ribonuclease Inhibitor"/>
    <property type="match status" value="1"/>
</dbReference>
<feature type="compositionally biased region" description="Polar residues" evidence="1">
    <location>
        <begin position="418"/>
        <end position="428"/>
    </location>
</feature>